<evidence type="ECO:0000313" key="2">
    <source>
        <dbReference type="EMBL" id="SES71437.1"/>
    </source>
</evidence>
<protein>
    <submittedName>
        <fullName evidence="2">Pilus assembly protein CpaF</fullName>
    </submittedName>
</protein>
<evidence type="ECO:0000313" key="3">
    <source>
        <dbReference type="Proteomes" id="UP000199800"/>
    </source>
</evidence>
<dbReference type="InterPro" id="IPR050921">
    <property type="entry name" value="T4SS_GSP_E_ATPase"/>
</dbReference>
<sequence length="567" mass="65931">MFHKEKNITAKGKCLDYESLKREVNQFILGILHKNPYEAVGSKGEIERIMKFKQDLRKAIRGGSVGNYDAKIFIRDFIKDILVVQLKLTEEQLDRILPFGNSFGLVPRDKFAILLYHYGKSHGRDALEVLMEQYQLDSQKSDETGEPYYEVSAQDIHEIYQEEGMILLSYVDKVNIVAQRIYEDTKGNGPIDELFYLRIDGISGGVSGTTLLESEFSFQEGKSYSYQSIWVFYHGKSIHFSFLEFSSQKELIRICRNIYRFQNPGQLSQRKGYMINEMADGSRIAVARPPFCEGWVFFIRKFDSVRFSSMEELLRDEGKELPVHFMKWAVKGCQNIGITGEQGSGKTTLLMALVAFIRPWFNLRVQENAFELHLRKMYPKRNIVSFQETNFISGQSGLDFQKKTDGAVHILGEVASNKVCSWMIQMAQVASDFTVFTHHAKTTKDLLYSFRNALLMEGGFSEERIALEQVLHAVQFDIHMRKTEKGHRYIERITEIRERTSDYTGSSANMFEICDIIRYENGRYKLVNSLSKEAKRRILDALDGEEKKEFLIELDRWREQEHWEKRI</sequence>
<gene>
    <name evidence="2" type="ORF">SAMN04487772_102152</name>
</gene>
<dbReference type="PANTHER" id="PTHR30486:SF6">
    <property type="entry name" value="TYPE IV PILUS RETRACTATION ATPASE PILT"/>
    <property type="match status" value="1"/>
</dbReference>
<dbReference type="EMBL" id="FOHN01000002">
    <property type="protein sequence ID" value="SES71437.1"/>
    <property type="molecule type" value="Genomic_DNA"/>
</dbReference>
<dbReference type="Proteomes" id="UP000199800">
    <property type="component" value="Unassembled WGS sequence"/>
</dbReference>
<dbReference type="Gene3D" id="3.30.450.370">
    <property type="match status" value="1"/>
</dbReference>
<organism evidence="2 3">
    <name type="scientific">[Clostridium] polysaccharolyticum</name>
    <dbReference type="NCBI Taxonomy" id="29364"/>
    <lineage>
        <taxon>Bacteria</taxon>
        <taxon>Bacillati</taxon>
        <taxon>Bacillota</taxon>
        <taxon>Clostridia</taxon>
        <taxon>Lachnospirales</taxon>
        <taxon>Lachnospiraceae</taxon>
    </lineage>
</organism>
<dbReference type="RefSeq" id="WP_092475660.1">
    <property type="nucleotide sequence ID" value="NZ_FOHN01000002.1"/>
</dbReference>
<dbReference type="OrthoDB" id="1981678at2"/>
<accession>A0A1H9YQV8</accession>
<evidence type="ECO:0000256" key="1">
    <source>
        <dbReference type="ARBA" id="ARBA00006611"/>
    </source>
</evidence>
<dbReference type="PANTHER" id="PTHR30486">
    <property type="entry name" value="TWITCHING MOTILITY PROTEIN PILT"/>
    <property type="match status" value="1"/>
</dbReference>
<keyword evidence="3" id="KW-1185">Reference proteome</keyword>
<dbReference type="STRING" id="29364.SAMN04487772_102152"/>
<name>A0A1H9YQV8_9FIRM</name>
<dbReference type="SUPFAM" id="SSF52540">
    <property type="entry name" value="P-loop containing nucleoside triphosphate hydrolases"/>
    <property type="match status" value="1"/>
</dbReference>
<proteinExistence type="inferred from homology"/>
<dbReference type="GO" id="GO:0016887">
    <property type="term" value="F:ATP hydrolysis activity"/>
    <property type="evidence" value="ECO:0007669"/>
    <property type="project" value="InterPro"/>
</dbReference>
<dbReference type="InterPro" id="IPR027417">
    <property type="entry name" value="P-loop_NTPase"/>
</dbReference>
<dbReference type="AlphaFoldDB" id="A0A1H9YQV8"/>
<comment type="similarity">
    <text evidence="1">Belongs to the GSP E family.</text>
</comment>
<reference evidence="2 3" key="1">
    <citation type="submission" date="2016-10" db="EMBL/GenBank/DDBJ databases">
        <authorList>
            <person name="de Groot N.N."/>
        </authorList>
    </citation>
    <scope>NUCLEOTIDE SEQUENCE [LARGE SCALE GENOMIC DNA]</scope>
    <source>
        <strain evidence="2 3">DSM 1801</strain>
    </source>
</reference>
<dbReference type="Gene3D" id="3.40.50.300">
    <property type="entry name" value="P-loop containing nucleotide triphosphate hydrolases"/>
    <property type="match status" value="1"/>
</dbReference>